<evidence type="ECO:0000256" key="6">
    <source>
        <dbReference type="ARBA" id="ARBA00022691"/>
    </source>
</evidence>
<dbReference type="GO" id="GO:0051075">
    <property type="term" value="F:S-adenosylmethionine:tRNA ribosyltransferase-isomerase activity"/>
    <property type="evidence" value="ECO:0007669"/>
    <property type="project" value="UniProtKB-EC"/>
</dbReference>
<feature type="region of interest" description="Disordered" evidence="14">
    <location>
        <begin position="1"/>
        <end position="20"/>
    </location>
</feature>
<name>A0AAE4ZB12_9BACT</name>
<sequence length="365" mass="40578">MAERGSTGHSPIASGELDEPRRLTSRDFDYPFDEKLIAQRPLPDRDASRLLVVRRAEGALADRVFTDLPDLMSPGDVLVLNDTRVFPARLVGRKPTGAAAEILLIEPLDAEGRRWRAMVRPGGKLKPGRRVEVGEALRVEIEDSTEAGGRIVRLVTDLPIPTALERYGHVPLPPYVRRPDDETDRARYQTIYADESGSVAAPTAGLHFTRPVLDAIEARGVDVARLTLHVGPGTFRPVECEDPAEHELEAERYRVTEAAAERINDARRRGGAVWAAGTTSVRMLETVARPDGTVVATAGKTDLFIRPGYRFRTVDRLITNFHLPRSTLLMLVAAFAGYDLTRTAYRHAVDRRYRFYSYGDSMVVL</sequence>
<comment type="function">
    <text evidence="13">Transfers and isomerizes the ribose moiety from AdoMet to the 7-aminomethyl group of 7-deazaguanine (preQ1-tRNA) to give epoxyqueuosine (oQ-tRNA).</text>
</comment>
<dbReference type="GO" id="GO:0005737">
    <property type="term" value="C:cytoplasm"/>
    <property type="evidence" value="ECO:0007669"/>
    <property type="project" value="UniProtKB-SubCell"/>
</dbReference>
<proteinExistence type="inferred from homology"/>
<dbReference type="PANTHER" id="PTHR30307:SF0">
    <property type="entry name" value="S-ADENOSYLMETHIONINE:TRNA RIBOSYLTRANSFERASE-ISOMERASE"/>
    <property type="match status" value="1"/>
</dbReference>
<dbReference type="HAMAP" id="MF_00113">
    <property type="entry name" value="QueA"/>
    <property type="match status" value="1"/>
</dbReference>
<dbReference type="EMBL" id="JAACAK010000083">
    <property type="protein sequence ID" value="NIR75516.1"/>
    <property type="molecule type" value="Genomic_DNA"/>
</dbReference>
<keyword evidence="5 13" id="KW-0808">Transferase</keyword>
<evidence type="ECO:0000256" key="7">
    <source>
        <dbReference type="ARBA" id="ARBA00022785"/>
    </source>
</evidence>
<organism evidence="15 16">
    <name type="scientific">Candidatus Kutchimonas denitrificans</name>
    <dbReference type="NCBI Taxonomy" id="3056748"/>
    <lineage>
        <taxon>Bacteria</taxon>
        <taxon>Pseudomonadati</taxon>
        <taxon>Gemmatimonadota</taxon>
        <taxon>Gemmatimonadia</taxon>
        <taxon>Candidatus Palauibacterales</taxon>
        <taxon>Candidatus Palauibacteraceae</taxon>
        <taxon>Candidatus Kutchimonas</taxon>
    </lineage>
</organism>
<dbReference type="GO" id="GO:0008616">
    <property type="term" value="P:tRNA queuosine(34) biosynthetic process"/>
    <property type="evidence" value="ECO:0007669"/>
    <property type="project" value="UniProtKB-UniRule"/>
</dbReference>
<dbReference type="InterPro" id="IPR042118">
    <property type="entry name" value="QueA_dom1"/>
</dbReference>
<dbReference type="AlphaFoldDB" id="A0AAE4ZB12"/>
<evidence type="ECO:0000256" key="10">
    <source>
        <dbReference type="ARBA" id="ARBA00066503"/>
    </source>
</evidence>
<evidence type="ECO:0000256" key="12">
    <source>
        <dbReference type="ARBA" id="ARBA00076160"/>
    </source>
</evidence>
<evidence type="ECO:0000256" key="1">
    <source>
        <dbReference type="ARBA" id="ARBA00004496"/>
    </source>
</evidence>
<evidence type="ECO:0000313" key="16">
    <source>
        <dbReference type="Proteomes" id="UP000702544"/>
    </source>
</evidence>
<evidence type="ECO:0000256" key="3">
    <source>
        <dbReference type="ARBA" id="ARBA00011245"/>
    </source>
</evidence>
<dbReference type="InterPro" id="IPR036100">
    <property type="entry name" value="QueA_sf"/>
</dbReference>
<dbReference type="Pfam" id="PF02547">
    <property type="entry name" value="Queuosine_synth"/>
    <property type="match status" value="1"/>
</dbReference>
<gene>
    <name evidence="13 15" type="primary">queA</name>
    <name evidence="15" type="ORF">GWO12_10485</name>
</gene>
<dbReference type="Proteomes" id="UP000702544">
    <property type="component" value="Unassembled WGS sequence"/>
</dbReference>
<dbReference type="NCBIfam" id="NF001140">
    <property type="entry name" value="PRK00147.1"/>
    <property type="match status" value="1"/>
</dbReference>
<accession>A0AAE4ZB12</accession>
<comment type="pathway">
    <text evidence="2 13">tRNA modification; tRNA-queuosine biosynthesis.</text>
</comment>
<evidence type="ECO:0000256" key="14">
    <source>
        <dbReference type="SAM" id="MobiDB-lite"/>
    </source>
</evidence>
<dbReference type="Gene3D" id="2.40.10.240">
    <property type="entry name" value="QueA-like"/>
    <property type="match status" value="1"/>
</dbReference>
<dbReference type="Gene3D" id="3.40.1780.10">
    <property type="entry name" value="QueA-like"/>
    <property type="match status" value="1"/>
</dbReference>
<keyword evidence="6 13" id="KW-0949">S-adenosyl-L-methionine</keyword>
<comment type="similarity">
    <text evidence="9 13">Belongs to the QueA family.</text>
</comment>
<evidence type="ECO:0000256" key="8">
    <source>
        <dbReference type="ARBA" id="ARBA00052751"/>
    </source>
</evidence>
<keyword evidence="7 13" id="KW-0671">Queuosine biosynthesis</keyword>
<dbReference type="FunFam" id="2.40.10.240:FF:000002">
    <property type="entry name" value="S-adenosylmethionine:tRNA ribosyltransferase-isomerase"/>
    <property type="match status" value="1"/>
</dbReference>
<dbReference type="EC" id="2.4.99.17" evidence="10 13"/>
<dbReference type="NCBIfam" id="TIGR00113">
    <property type="entry name" value="queA"/>
    <property type="match status" value="1"/>
</dbReference>
<dbReference type="SUPFAM" id="SSF111337">
    <property type="entry name" value="QueA-like"/>
    <property type="match status" value="1"/>
</dbReference>
<dbReference type="PANTHER" id="PTHR30307">
    <property type="entry name" value="S-ADENOSYLMETHIONINE:TRNA RIBOSYLTRANSFERASE-ISOMERASE"/>
    <property type="match status" value="1"/>
</dbReference>
<evidence type="ECO:0000256" key="11">
    <source>
        <dbReference type="ARBA" id="ARBA00069325"/>
    </source>
</evidence>
<protein>
    <recommendedName>
        <fullName evidence="11 13">S-adenosylmethionine:tRNA ribosyltransferase-isomerase</fullName>
        <ecNumber evidence="10 13">2.4.99.17</ecNumber>
    </recommendedName>
    <alternativeName>
        <fullName evidence="12 13">Queuosine biosynthesis protein QueA</fullName>
    </alternativeName>
</protein>
<comment type="caution">
    <text evidence="15">The sequence shown here is derived from an EMBL/GenBank/DDBJ whole genome shotgun (WGS) entry which is preliminary data.</text>
</comment>
<evidence type="ECO:0000313" key="15">
    <source>
        <dbReference type="EMBL" id="NIR75516.1"/>
    </source>
</evidence>
<evidence type="ECO:0000256" key="5">
    <source>
        <dbReference type="ARBA" id="ARBA00022679"/>
    </source>
</evidence>
<dbReference type="FunFam" id="3.40.1780.10:FF:000001">
    <property type="entry name" value="S-adenosylmethionine:tRNA ribosyltransferase-isomerase"/>
    <property type="match status" value="1"/>
</dbReference>
<evidence type="ECO:0000256" key="9">
    <source>
        <dbReference type="ARBA" id="ARBA00061210"/>
    </source>
</evidence>
<keyword evidence="4 13" id="KW-0963">Cytoplasm</keyword>
<evidence type="ECO:0000256" key="13">
    <source>
        <dbReference type="HAMAP-Rule" id="MF_00113"/>
    </source>
</evidence>
<comment type="subunit">
    <text evidence="3 13">Monomer.</text>
</comment>
<comment type="subcellular location">
    <subcellularLocation>
        <location evidence="1 13">Cytoplasm</location>
    </subcellularLocation>
</comment>
<keyword evidence="15" id="KW-0328">Glycosyltransferase</keyword>
<evidence type="ECO:0000256" key="4">
    <source>
        <dbReference type="ARBA" id="ARBA00022490"/>
    </source>
</evidence>
<dbReference type="InterPro" id="IPR042119">
    <property type="entry name" value="QueA_dom2"/>
</dbReference>
<dbReference type="InterPro" id="IPR003699">
    <property type="entry name" value="QueA"/>
</dbReference>
<comment type="catalytic activity">
    <reaction evidence="8 13">
        <text>7-aminomethyl-7-carbaguanosine(34) in tRNA + S-adenosyl-L-methionine = epoxyqueuosine(34) in tRNA + adenine + L-methionine + 2 H(+)</text>
        <dbReference type="Rhea" id="RHEA:32155"/>
        <dbReference type="Rhea" id="RHEA-COMP:10342"/>
        <dbReference type="Rhea" id="RHEA-COMP:18582"/>
        <dbReference type="ChEBI" id="CHEBI:15378"/>
        <dbReference type="ChEBI" id="CHEBI:16708"/>
        <dbReference type="ChEBI" id="CHEBI:57844"/>
        <dbReference type="ChEBI" id="CHEBI:59789"/>
        <dbReference type="ChEBI" id="CHEBI:82833"/>
        <dbReference type="ChEBI" id="CHEBI:194443"/>
        <dbReference type="EC" id="2.4.99.17"/>
    </reaction>
</comment>
<reference evidence="15 16" key="1">
    <citation type="submission" date="2020-01" db="EMBL/GenBank/DDBJ databases">
        <title>Genomes assembled from Gulf of Kutch pelagic sediment metagenomes.</title>
        <authorList>
            <person name="Chandrashekar M."/>
            <person name="Mahajan M.S."/>
            <person name="Dave K.J."/>
            <person name="Vatsa P."/>
            <person name="Nathani N.M."/>
        </authorList>
    </citation>
    <scope>NUCLEOTIDE SEQUENCE [LARGE SCALE GENOMIC DNA]</scope>
    <source>
        <strain evidence="15">KS3-K002</strain>
    </source>
</reference>
<evidence type="ECO:0000256" key="2">
    <source>
        <dbReference type="ARBA" id="ARBA00004691"/>
    </source>
</evidence>